<gene>
    <name evidence="2" type="primary">LOC111349348</name>
</gene>
<evidence type="ECO:0000313" key="1">
    <source>
        <dbReference type="Proteomes" id="UP000301870"/>
    </source>
</evidence>
<dbReference type="InterPro" id="IPR021109">
    <property type="entry name" value="Peptidase_aspartic_dom_sf"/>
</dbReference>
<dbReference type="PANTHER" id="PTHR47331">
    <property type="entry name" value="PHD-TYPE DOMAIN-CONTAINING PROTEIN"/>
    <property type="match status" value="1"/>
</dbReference>
<evidence type="ECO:0000313" key="2">
    <source>
        <dbReference type="RefSeq" id="XP_022816214.1"/>
    </source>
</evidence>
<sequence>MDSFVGIQEDVKNKLERSMVNFKKCPKDRLTGVVGSKVGEGSGAANQGSETKVVSCLATGGNKTILLTTALVKAESKNGTYHTVRALLDQGSQGSFITESLVQYLGLKKRSSKNKVLGVGDKGTTSTAVVEIKLQSRINPSFQIRVNAYVLKSVTSLLPSAKVARVEWVDLNEFELADPEYFTPNKIDVLLGAEVYSQVIQQGVKKNINGTLLAQETTLGWILSGAFDVDQDINSHSKITVMHTSVQDDELLRKFWELKETPGTKRMLTEEETKCEELFTVRHKDGMVRLPLRNTNLVGTGGESKGIAEKRLKGLKAKLAKHNKLGADYANVIQEYLSLNHMVEESERTKK</sequence>
<dbReference type="AlphaFoldDB" id="A0A9J7DTV6"/>
<dbReference type="GeneID" id="111349348"/>
<keyword evidence="1" id="KW-1185">Reference proteome</keyword>
<dbReference type="CDD" id="cd00303">
    <property type="entry name" value="retropepsin_like"/>
    <property type="match status" value="1"/>
</dbReference>
<proteinExistence type="predicted"/>
<dbReference type="Proteomes" id="UP000301870">
    <property type="component" value="Chromosome 9"/>
</dbReference>
<dbReference type="Pfam" id="PF13650">
    <property type="entry name" value="Asp_protease_2"/>
    <property type="match status" value="1"/>
</dbReference>
<dbReference type="Gene3D" id="2.40.70.10">
    <property type="entry name" value="Acid Proteases"/>
    <property type="match status" value="1"/>
</dbReference>
<protein>
    <submittedName>
        <fullName evidence="2">Uncharacterized protein LOC111349348</fullName>
    </submittedName>
</protein>
<dbReference type="KEGG" id="sliu:111349348"/>
<name>A0A9J7DTV6_SPOLT</name>
<dbReference type="RefSeq" id="XP_022816214.1">
    <property type="nucleotide sequence ID" value="XM_022960446.1"/>
</dbReference>
<reference evidence="2" key="1">
    <citation type="submission" date="2025-08" db="UniProtKB">
        <authorList>
            <consortium name="RefSeq"/>
        </authorList>
    </citation>
    <scope>IDENTIFICATION</scope>
    <source>
        <strain evidence="2">Ishihara</strain>
        <tissue evidence="2">Whole body</tissue>
    </source>
</reference>
<dbReference type="PANTHER" id="PTHR47331:SF1">
    <property type="entry name" value="GAG-LIKE PROTEIN"/>
    <property type="match status" value="1"/>
</dbReference>
<dbReference type="OrthoDB" id="5984724at2759"/>
<accession>A0A9J7DTV6</accession>
<organism evidence="1 2">
    <name type="scientific">Spodoptera litura</name>
    <name type="common">Asian cotton leafworm</name>
    <dbReference type="NCBI Taxonomy" id="69820"/>
    <lineage>
        <taxon>Eukaryota</taxon>
        <taxon>Metazoa</taxon>
        <taxon>Ecdysozoa</taxon>
        <taxon>Arthropoda</taxon>
        <taxon>Hexapoda</taxon>
        <taxon>Insecta</taxon>
        <taxon>Pterygota</taxon>
        <taxon>Neoptera</taxon>
        <taxon>Endopterygota</taxon>
        <taxon>Lepidoptera</taxon>
        <taxon>Glossata</taxon>
        <taxon>Ditrysia</taxon>
        <taxon>Noctuoidea</taxon>
        <taxon>Noctuidae</taxon>
        <taxon>Amphipyrinae</taxon>
        <taxon>Spodoptera</taxon>
    </lineage>
</organism>